<accession>A0A6A4VZM4</accession>
<keyword evidence="9" id="KW-1185">Reference proteome</keyword>
<dbReference type="InterPro" id="IPR043128">
    <property type="entry name" value="Rev_trsase/Diguanyl_cyclase"/>
</dbReference>
<evidence type="ECO:0000259" key="7">
    <source>
        <dbReference type="PROSITE" id="PS50878"/>
    </source>
</evidence>
<comment type="catalytic activity">
    <reaction evidence="1">
        <text>Endonucleolytic cleavage to 5'-phosphomonoester.</text>
        <dbReference type="EC" id="3.1.26.4"/>
    </reaction>
</comment>
<sequence>MAEQARAIQVLPVDDGEEALQQEPPPAVASGPPDQDEDQDDNQDEEQQDEEEESPLSFISNRQASPATPEHQIDLGERPRVSPDIAQDHRVQSILTTGARTFVPPAARGQFFPTPDTAVTRNVVAALTQHGHLRRGRAKSAYRLFALAKDNKRARILYDLSPLTPHLDPPPCFLPRAMDLLQSPVPLWAIKIDLRHGFYHIPLHPALQPYMGVRLHSGEEYLWTVLPMGLATAPALMQAVMASVVKFVQHRIPGITGKVYLDDFLFYSTRPEDLLPIPALMTEIGLQMNVNKSVLQPTQRLTYLGLQLDLASKRISIPATLQRKILAALARLTELSNHQAQRLAGYLNFVRPVARLPLQLVIATLQRDPRVPIWVNQGIWDHVWEFRAEDYHNWFRTHPHAVAVDATPYQLGFADASAAIAVPLERPMPIYRAEFLAALLAALQVPPGTTVYSDNQAVIHNIHKGRCPPSWLPWMSALFARRGNSFRYVPSAANPADAPSRWGRPREP</sequence>
<dbReference type="InterPro" id="IPR043502">
    <property type="entry name" value="DNA/RNA_pol_sf"/>
</dbReference>
<dbReference type="GO" id="GO:0003887">
    <property type="term" value="F:DNA-directed DNA polymerase activity"/>
    <property type="evidence" value="ECO:0007669"/>
    <property type="project" value="UniProtKB-EC"/>
</dbReference>
<dbReference type="AlphaFoldDB" id="A0A6A4VZM4"/>
<evidence type="ECO:0000256" key="2">
    <source>
        <dbReference type="ARBA" id="ARBA00007994"/>
    </source>
</evidence>
<evidence type="ECO:0000256" key="5">
    <source>
        <dbReference type="ARBA" id="ARBA00022705"/>
    </source>
</evidence>
<protein>
    <recommendedName>
        <fullName evidence="4">Protein P</fullName>
        <ecNumber evidence="3">2.7.7.7</ecNumber>
    </recommendedName>
</protein>
<dbReference type="EC" id="2.7.7.7" evidence="3"/>
<dbReference type="Gene3D" id="3.10.10.10">
    <property type="entry name" value="HIV Type 1 Reverse Transcriptase, subunit A, domain 1"/>
    <property type="match status" value="1"/>
</dbReference>
<organism evidence="8 9">
    <name type="scientific">Amphibalanus amphitrite</name>
    <name type="common">Striped barnacle</name>
    <name type="synonym">Balanus amphitrite</name>
    <dbReference type="NCBI Taxonomy" id="1232801"/>
    <lineage>
        <taxon>Eukaryota</taxon>
        <taxon>Metazoa</taxon>
        <taxon>Ecdysozoa</taxon>
        <taxon>Arthropoda</taxon>
        <taxon>Crustacea</taxon>
        <taxon>Multicrustacea</taxon>
        <taxon>Cirripedia</taxon>
        <taxon>Thoracica</taxon>
        <taxon>Thoracicalcarea</taxon>
        <taxon>Balanomorpha</taxon>
        <taxon>Balanoidea</taxon>
        <taxon>Balanidae</taxon>
        <taxon>Amphibalaninae</taxon>
        <taxon>Amphibalanus</taxon>
    </lineage>
</organism>
<evidence type="ECO:0000256" key="1">
    <source>
        <dbReference type="ARBA" id="ARBA00000077"/>
    </source>
</evidence>
<feature type="region of interest" description="Disordered" evidence="6">
    <location>
        <begin position="1"/>
        <end position="84"/>
    </location>
</feature>
<proteinExistence type="inferred from homology"/>
<evidence type="ECO:0000313" key="8">
    <source>
        <dbReference type="EMBL" id="KAF0298369.1"/>
    </source>
</evidence>
<dbReference type="Gene3D" id="3.30.70.270">
    <property type="match status" value="1"/>
</dbReference>
<dbReference type="Pfam" id="PF00078">
    <property type="entry name" value="RVT_1"/>
    <property type="match status" value="1"/>
</dbReference>
<gene>
    <name evidence="8" type="primary">P_2</name>
    <name evidence="8" type="ORF">FJT64_004231</name>
</gene>
<dbReference type="PROSITE" id="PS50878">
    <property type="entry name" value="RT_POL"/>
    <property type="match status" value="1"/>
</dbReference>
<evidence type="ECO:0000256" key="6">
    <source>
        <dbReference type="SAM" id="MobiDB-lite"/>
    </source>
</evidence>
<evidence type="ECO:0000256" key="4">
    <source>
        <dbReference type="ARBA" id="ARBA00021149"/>
    </source>
</evidence>
<feature type="compositionally biased region" description="Basic and acidic residues" evidence="6">
    <location>
        <begin position="71"/>
        <end position="84"/>
    </location>
</feature>
<evidence type="ECO:0000256" key="3">
    <source>
        <dbReference type="ARBA" id="ARBA00012417"/>
    </source>
</evidence>
<dbReference type="EMBL" id="VIIS01001435">
    <property type="protein sequence ID" value="KAF0298369.1"/>
    <property type="molecule type" value="Genomic_DNA"/>
</dbReference>
<dbReference type="GO" id="GO:0006260">
    <property type="term" value="P:DNA replication"/>
    <property type="evidence" value="ECO:0007669"/>
    <property type="project" value="UniProtKB-KW"/>
</dbReference>
<dbReference type="PANTHER" id="PTHR33050:SF7">
    <property type="entry name" value="RIBONUCLEASE H"/>
    <property type="match status" value="1"/>
</dbReference>
<reference evidence="8 9" key="1">
    <citation type="submission" date="2019-07" db="EMBL/GenBank/DDBJ databases">
        <title>Draft genome assembly of a fouling barnacle, Amphibalanus amphitrite (Darwin, 1854): The first reference genome for Thecostraca.</title>
        <authorList>
            <person name="Kim W."/>
        </authorList>
    </citation>
    <scope>NUCLEOTIDE SEQUENCE [LARGE SCALE GENOMIC DNA]</scope>
    <source>
        <strain evidence="8">SNU_AA5</strain>
        <tissue evidence="8">Soma without cirri and trophi</tissue>
    </source>
</reference>
<evidence type="ECO:0000313" key="9">
    <source>
        <dbReference type="Proteomes" id="UP000440578"/>
    </source>
</evidence>
<dbReference type="SUPFAM" id="SSF56672">
    <property type="entry name" value="DNA/RNA polymerases"/>
    <property type="match status" value="1"/>
</dbReference>
<feature type="compositionally biased region" description="Acidic residues" evidence="6">
    <location>
        <begin position="34"/>
        <end position="54"/>
    </location>
</feature>
<comment type="similarity">
    <text evidence="2">Belongs to the hepadnaviridae P protein family.</text>
</comment>
<dbReference type="OrthoDB" id="6380429at2759"/>
<dbReference type="Proteomes" id="UP000440578">
    <property type="component" value="Unassembled WGS sequence"/>
</dbReference>
<dbReference type="InterPro" id="IPR000477">
    <property type="entry name" value="RT_dom"/>
</dbReference>
<dbReference type="InterPro" id="IPR001462">
    <property type="entry name" value="DNApol_viral_C"/>
</dbReference>
<dbReference type="PANTHER" id="PTHR33050">
    <property type="entry name" value="REVERSE TRANSCRIPTASE DOMAIN-CONTAINING PROTEIN"/>
    <property type="match status" value="1"/>
</dbReference>
<feature type="domain" description="Reverse transcriptase" evidence="7">
    <location>
        <begin position="128"/>
        <end position="308"/>
    </location>
</feature>
<dbReference type="InterPro" id="IPR052055">
    <property type="entry name" value="Hepadnavirus_pol/RT"/>
</dbReference>
<comment type="caution">
    <text evidence="8">The sequence shown here is derived from an EMBL/GenBank/DDBJ whole genome shotgun (WGS) entry which is preliminary data.</text>
</comment>
<keyword evidence="5" id="KW-0235">DNA replication</keyword>
<feature type="compositionally biased region" description="Polar residues" evidence="6">
    <location>
        <begin position="57"/>
        <end position="66"/>
    </location>
</feature>
<name>A0A6A4VZM4_AMPAM</name>
<dbReference type="GO" id="GO:0004523">
    <property type="term" value="F:RNA-DNA hybrid ribonuclease activity"/>
    <property type="evidence" value="ECO:0007669"/>
    <property type="project" value="UniProtKB-EC"/>
</dbReference>
<dbReference type="Pfam" id="PF00336">
    <property type="entry name" value="DNA_pol_viral_C"/>
    <property type="match status" value="1"/>
</dbReference>